<dbReference type="PANTHER" id="PTHR34704">
    <property type="entry name" value="ATPASE"/>
    <property type="match status" value="1"/>
</dbReference>
<gene>
    <name evidence="3" type="ORF">P8X34_02760</name>
</gene>
<accession>A0ABV4T1A4</accession>
<reference evidence="3 4" key="1">
    <citation type="submission" date="2023-03" db="EMBL/GenBank/DDBJ databases">
        <title>Speciation in Pyrococcus: adaptation to high temperature as a mechanism.</title>
        <authorList>
            <person name="Gu J."/>
        </authorList>
    </citation>
    <scope>NUCLEOTIDE SEQUENCE [LARGE SCALE GENOMIC DNA]</scope>
    <source>
        <strain evidence="3 4">LMOA34</strain>
    </source>
</reference>
<dbReference type="EMBL" id="JARRIG010000001">
    <property type="protein sequence ID" value="MFA4803671.1"/>
    <property type="molecule type" value="Genomic_DNA"/>
</dbReference>
<dbReference type="SUPFAM" id="SSF52980">
    <property type="entry name" value="Restriction endonuclease-like"/>
    <property type="match status" value="1"/>
</dbReference>
<evidence type="ECO:0000259" key="2">
    <source>
        <dbReference type="Pfam" id="PF03008"/>
    </source>
</evidence>
<dbReference type="InterPro" id="IPR036390">
    <property type="entry name" value="WH_DNA-bd_sf"/>
</dbReference>
<dbReference type="Pfam" id="PF01637">
    <property type="entry name" value="ATPase_2"/>
    <property type="match status" value="1"/>
</dbReference>
<dbReference type="Pfam" id="PF03008">
    <property type="entry name" value="DUF234"/>
    <property type="match status" value="1"/>
</dbReference>
<feature type="domain" description="ATPase" evidence="1">
    <location>
        <begin position="2"/>
        <end position="195"/>
    </location>
</feature>
<evidence type="ECO:0000313" key="3">
    <source>
        <dbReference type="EMBL" id="MFA4803671.1"/>
    </source>
</evidence>
<proteinExistence type="predicted"/>
<dbReference type="SUPFAM" id="SSF52540">
    <property type="entry name" value="P-loop containing nucleoside triphosphate hydrolases"/>
    <property type="match status" value="1"/>
</dbReference>
<sequence length="450" mass="53091">MFVNRKDELNFLESLYSSNKKEVLILYGRRRVGKTELIKRFIKDKNAIYFLADRGSLRANAKRFYLEASEVLDLPRVGVEDFREAFELIKLKAPERIIVVIDEFSYLLLSDKNTPAVFQHIIDEILDDRFFLILCGSIIGLMEGLMSYKNPLYGRRTAQLKLKPLNFFHVRKYFRKTPIENVVRIYSVTGGVPMYFRLFTGENFEEELLRNAFSPTSILYEEPEFTLREELGDVHRYYLILEAIARGKHKVSEIAQFAGIEAKDMPKYLRVLTSLELIRREVPVTEPERSKKARYYLNDNFLAFWFRFVKPNKSKIEIGTFEMNWDDFNAYVGKAFEGVAKEFLIEMNKRKGLPFKFSKIGRWWHKGEEIDIVALGDDKALLVEVKWKEIDRRGVRRVVRELERKATLLDLNVEEYYGIFAKRIKEKDELREQGLLAWDLDDLDKATKIF</sequence>
<dbReference type="PANTHER" id="PTHR34704:SF2">
    <property type="entry name" value="ATPASE"/>
    <property type="match status" value="1"/>
</dbReference>
<keyword evidence="3" id="KW-0067">ATP-binding</keyword>
<feature type="domain" description="DUF234" evidence="2">
    <location>
        <begin position="305"/>
        <end position="397"/>
    </location>
</feature>
<dbReference type="GO" id="GO:0005524">
    <property type="term" value="F:ATP binding"/>
    <property type="evidence" value="ECO:0007669"/>
    <property type="project" value="UniProtKB-KW"/>
</dbReference>
<dbReference type="Proteomes" id="UP001571980">
    <property type="component" value="Unassembled WGS sequence"/>
</dbReference>
<dbReference type="RefSeq" id="WP_372823244.1">
    <property type="nucleotide sequence ID" value="NZ_JARRIF010000001.1"/>
</dbReference>
<dbReference type="InterPro" id="IPR027417">
    <property type="entry name" value="P-loop_NTPase"/>
</dbReference>
<organism evidence="3 4">
    <name type="scientific">Pyrococcus kukulkanii</name>
    <dbReference type="NCBI Taxonomy" id="1609559"/>
    <lineage>
        <taxon>Archaea</taxon>
        <taxon>Methanobacteriati</taxon>
        <taxon>Methanobacteriota</taxon>
        <taxon>Thermococci</taxon>
        <taxon>Thermococcales</taxon>
        <taxon>Thermococcaceae</taxon>
        <taxon>Pyrococcus</taxon>
    </lineage>
</organism>
<dbReference type="InterPro" id="IPR011335">
    <property type="entry name" value="Restrct_endonuc-II-like"/>
</dbReference>
<keyword evidence="4" id="KW-1185">Reference proteome</keyword>
<dbReference type="Gene3D" id="3.40.50.300">
    <property type="entry name" value="P-loop containing nucleotide triphosphate hydrolases"/>
    <property type="match status" value="1"/>
</dbReference>
<evidence type="ECO:0000313" key="4">
    <source>
        <dbReference type="Proteomes" id="UP001571980"/>
    </source>
</evidence>
<dbReference type="InterPro" id="IPR004256">
    <property type="entry name" value="DUF234"/>
</dbReference>
<protein>
    <submittedName>
        <fullName evidence="3">ATP-binding protein</fullName>
    </submittedName>
</protein>
<comment type="caution">
    <text evidence="3">The sequence shown here is derived from an EMBL/GenBank/DDBJ whole genome shotgun (WGS) entry which is preliminary data.</text>
</comment>
<keyword evidence="3" id="KW-0547">Nucleotide-binding</keyword>
<dbReference type="InterPro" id="IPR011579">
    <property type="entry name" value="ATPase_dom"/>
</dbReference>
<name>A0ABV4T1A4_9EURY</name>
<evidence type="ECO:0000259" key="1">
    <source>
        <dbReference type="Pfam" id="PF01637"/>
    </source>
</evidence>
<dbReference type="SUPFAM" id="SSF46785">
    <property type="entry name" value="Winged helix' DNA-binding domain"/>
    <property type="match status" value="1"/>
</dbReference>